<dbReference type="PANTHER" id="PTHR30576">
    <property type="entry name" value="COLANIC BIOSYNTHESIS UDP-GLUCOSE LIPID CARRIER TRANSFERASE"/>
    <property type="match status" value="1"/>
</dbReference>
<comment type="similarity">
    <text evidence="1">Belongs to the bacterial sugar transferase family.</text>
</comment>
<proteinExistence type="inferred from homology"/>
<feature type="domain" description="Bacterial sugar transferase" evidence="3">
    <location>
        <begin position="11"/>
        <end position="185"/>
    </location>
</feature>
<evidence type="ECO:0000313" key="5">
    <source>
        <dbReference type="Proteomes" id="UP000621500"/>
    </source>
</evidence>
<keyword evidence="2" id="KW-0812">Transmembrane</keyword>
<organism evidence="4 5">
    <name type="scientific">Plantactinospora mayteni</name>
    <dbReference type="NCBI Taxonomy" id="566021"/>
    <lineage>
        <taxon>Bacteria</taxon>
        <taxon>Bacillati</taxon>
        <taxon>Actinomycetota</taxon>
        <taxon>Actinomycetes</taxon>
        <taxon>Micromonosporales</taxon>
        <taxon>Micromonosporaceae</taxon>
        <taxon>Plantactinospora</taxon>
    </lineage>
</organism>
<evidence type="ECO:0000313" key="4">
    <source>
        <dbReference type="EMBL" id="GIG93873.1"/>
    </source>
</evidence>
<feature type="transmembrane region" description="Helical" evidence="2">
    <location>
        <begin position="16"/>
        <end position="37"/>
    </location>
</feature>
<dbReference type="InterPro" id="IPR003362">
    <property type="entry name" value="Bact_transf"/>
</dbReference>
<keyword evidence="2" id="KW-0472">Membrane</keyword>
<dbReference type="Proteomes" id="UP000621500">
    <property type="component" value="Unassembled WGS sequence"/>
</dbReference>
<dbReference type="GO" id="GO:0016740">
    <property type="term" value="F:transferase activity"/>
    <property type="evidence" value="ECO:0007669"/>
    <property type="project" value="UniProtKB-KW"/>
</dbReference>
<sequence>MFSLPAQRATKRVLDLVVAVLMLVATAPVLGVAALLVRIRLGSPVFFVQERTGRSLRRFRIYKLRTMTAERDRHGRLLSDGERCGGLGRVLRRFSIDELPQLVNIIRGDLSLVGPRPLLPRYDPWYTDRELRRFSVRPGITGLAQVSGRNGVAWDERLELDVRYVTDWTLRLDLWILLRTTGKVLGGSGVATDPSARMLDLDKERELSCLPS</sequence>
<reference evidence="4 5" key="1">
    <citation type="submission" date="2021-01" db="EMBL/GenBank/DDBJ databases">
        <title>Whole genome shotgun sequence of Plantactinospora mayteni NBRC 109088.</title>
        <authorList>
            <person name="Komaki H."/>
            <person name="Tamura T."/>
        </authorList>
    </citation>
    <scope>NUCLEOTIDE SEQUENCE [LARGE SCALE GENOMIC DNA]</scope>
    <source>
        <strain evidence="4 5">NBRC 109088</strain>
    </source>
</reference>
<dbReference type="RefSeq" id="WP_203855557.1">
    <property type="nucleotide sequence ID" value="NZ_BAAAZQ010000003.1"/>
</dbReference>
<evidence type="ECO:0000256" key="2">
    <source>
        <dbReference type="SAM" id="Phobius"/>
    </source>
</evidence>
<dbReference type="Pfam" id="PF02397">
    <property type="entry name" value="Bac_transf"/>
    <property type="match status" value="1"/>
</dbReference>
<comment type="caution">
    <text evidence="4">The sequence shown here is derived from an EMBL/GenBank/DDBJ whole genome shotgun (WGS) entry which is preliminary data.</text>
</comment>
<keyword evidence="5" id="KW-1185">Reference proteome</keyword>
<gene>
    <name evidence="4" type="primary">epsL</name>
    <name evidence="4" type="ORF">Pma05_04460</name>
</gene>
<name>A0ABQ4EGL6_9ACTN</name>
<protein>
    <submittedName>
        <fullName evidence="4">Sugar transferase EpsL</fullName>
    </submittedName>
</protein>
<dbReference type="EMBL" id="BONX01000003">
    <property type="protein sequence ID" value="GIG93873.1"/>
    <property type="molecule type" value="Genomic_DNA"/>
</dbReference>
<accession>A0ABQ4EGL6</accession>
<keyword evidence="4" id="KW-0808">Transferase</keyword>
<evidence type="ECO:0000256" key="1">
    <source>
        <dbReference type="ARBA" id="ARBA00006464"/>
    </source>
</evidence>
<evidence type="ECO:0000259" key="3">
    <source>
        <dbReference type="Pfam" id="PF02397"/>
    </source>
</evidence>
<dbReference type="PANTHER" id="PTHR30576:SF8">
    <property type="entry name" value="UNDECAPRENYL-PHOSPHATE GALACTOSE PHOSPHOTRANSFERASE"/>
    <property type="match status" value="1"/>
</dbReference>
<keyword evidence="2" id="KW-1133">Transmembrane helix</keyword>